<dbReference type="Gene3D" id="1.25.40.20">
    <property type="entry name" value="Ankyrin repeat-containing domain"/>
    <property type="match status" value="1"/>
</dbReference>
<feature type="region of interest" description="Disordered" evidence="2">
    <location>
        <begin position="1209"/>
        <end position="1453"/>
    </location>
</feature>
<feature type="compositionally biased region" description="Low complexity" evidence="2">
    <location>
        <begin position="1129"/>
        <end position="1146"/>
    </location>
</feature>
<feature type="compositionally biased region" description="Basic residues" evidence="2">
    <location>
        <begin position="360"/>
        <end position="372"/>
    </location>
</feature>
<evidence type="ECO:0000313" key="5">
    <source>
        <dbReference type="Proteomes" id="UP000245884"/>
    </source>
</evidence>
<dbReference type="PANTHER" id="PTHR16027">
    <property type="entry name" value="DILUTE DOMAIN-CONTAINING PROTEIN YPR089W"/>
    <property type="match status" value="1"/>
</dbReference>
<feature type="region of interest" description="Disordered" evidence="2">
    <location>
        <begin position="344"/>
        <end position="383"/>
    </location>
</feature>
<dbReference type="SMART" id="SM01132">
    <property type="entry name" value="DIL"/>
    <property type="match status" value="1"/>
</dbReference>
<dbReference type="OrthoDB" id="426293at2759"/>
<feature type="region of interest" description="Disordered" evidence="2">
    <location>
        <begin position="1067"/>
        <end position="1146"/>
    </location>
</feature>
<feature type="compositionally biased region" description="Polar residues" evidence="2">
    <location>
        <begin position="879"/>
        <end position="892"/>
    </location>
</feature>
<feature type="non-terminal residue" evidence="4">
    <location>
        <position position="1453"/>
    </location>
</feature>
<reference evidence="4 5" key="1">
    <citation type="journal article" date="2018" name="Mol. Biol. Evol.">
        <title>Broad Genomic Sampling Reveals a Smut Pathogenic Ancestry of the Fungal Clade Ustilaginomycotina.</title>
        <authorList>
            <person name="Kijpornyongpan T."/>
            <person name="Mondo S.J."/>
            <person name="Barry K."/>
            <person name="Sandor L."/>
            <person name="Lee J."/>
            <person name="Lipzen A."/>
            <person name="Pangilinan J."/>
            <person name="LaButti K."/>
            <person name="Hainaut M."/>
            <person name="Henrissat B."/>
            <person name="Grigoriev I.V."/>
            <person name="Spatafora J.W."/>
            <person name="Aime M.C."/>
        </authorList>
    </citation>
    <scope>NUCLEOTIDE SEQUENCE [LARGE SCALE GENOMIC DNA]</scope>
    <source>
        <strain evidence="4 5">MCA 5214</strain>
    </source>
</reference>
<dbReference type="PROSITE" id="PS51126">
    <property type="entry name" value="DILUTE"/>
    <property type="match status" value="1"/>
</dbReference>
<feature type="compositionally biased region" description="Polar residues" evidence="2">
    <location>
        <begin position="1293"/>
        <end position="1312"/>
    </location>
</feature>
<feature type="region of interest" description="Disordered" evidence="2">
    <location>
        <begin position="861"/>
        <end position="978"/>
    </location>
</feature>
<keyword evidence="5" id="KW-1185">Reference proteome</keyword>
<evidence type="ECO:0000313" key="4">
    <source>
        <dbReference type="EMBL" id="PWN29767.1"/>
    </source>
</evidence>
<dbReference type="InterPro" id="IPR002710">
    <property type="entry name" value="Dilute_dom"/>
</dbReference>
<dbReference type="PROSITE" id="PS50297">
    <property type="entry name" value="ANK_REP_REGION"/>
    <property type="match status" value="2"/>
</dbReference>
<feature type="compositionally biased region" description="Polar residues" evidence="2">
    <location>
        <begin position="903"/>
        <end position="925"/>
    </location>
</feature>
<dbReference type="Pfam" id="PF12796">
    <property type="entry name" value="Ank_2"/>
    <property type="match status" value="1"/>
</dbReference>
<gene>
    <name evidence="4" type="ORF">BDZ90DRAFT_230615</name>
</gene>
<feature type="repeat" description="ANK" evidence="1">
    <location>
        <begin position="138"/>
        <end position="170"/>
    </location>
</feature>
<feature type="compositionally biased region" description="Polar residues" evidence="2">
    <location>
        <begin position="1241"/>
        <end position="1251"/>
    </location>
</feature>
<feature type="region of interest" description="Disordered" evidence="2">
    <location>
        <begin position="612"/>
        <end position="670"/>
    </location>
</feature>
<keyword evidence="1" id="KW-0040">ANK repeat</keyword>
<accession>A0A316UWT1</accession>
<organism evidence="4 5">
    <name type="scientific">Jaminaea rosea</name>
    <dbReference type="NCBI Taxonomy" id="1569628"/>
    <lineage>
        <taxon>Eukaryota</taxon>
        <taxon>Fungi</taxon>
        <taxon>Dikarya</taxon>
        <taxon>Basidiomycota</taxon>
        <taxon>Ustilaginomycotina</taxon>
        <taxon>Exobasidiomycetes</taxon>
        <taxon>Microstromatales</taxon>
        <taxon>Microstromatales incertae sedis</taxon>
        <taxon>Jaminaea</taxon>
    </lineage>
</organism>
<feature type="domain" description="Dilute" evidence="3">
    <location>
        <begin position="466"/>
        <end position="824"/>
    </location>
</feature>
<dbReference type="STRING" id="1569628.A0A316UWT1"/>
<feature type="compositionally biased region" description="Low complexity" evidence="2">
    <location>
        <begin position="1355"/>
        <end position="1364"/>
    </location>
</feature>
<dbReference type="Pfam" id="PF01843">
    <property type="entry name" value="DIL"/>
    <property type="match status" value="1"/>
</dbReference>
<dbReference type="RefSeq" id="XP_025364379.1">
    <property type="nucleotide sequence ID" value="XM_025505541.1"/>
</dbReference>
<dbReference type="EMBL" id="KZ819663">
    <property type="protein sequence ID" value="PWN29767.1"/>
    <property type="molecule type" value="Genomic_DNA"/>
</dbReference>
<dbReference type="InterPro" id="IPR037986">
    <property type="entry name" value="Myo5p-like_CBD_DIL"/>
</dbReference>
<feature type="compositionally biased region" description="Basic and acidic residues" evidence="2">
    <location>
        <begin position="967"/>
        <end position="977"/>
    </location>
</feature>
<sequence>MAAIEASSGLDDFLKLCPSPHTVQRLLASDQHTTEDKAQCLEKVVLRCASSGDVHLLAWILEAKSYVSQQQSAQGPPGSQALAVLRLDELRDEDGEGGDSGTEAPFMGPLCLAASSGHIDVVKLLLDYGVPIDEQDGLGWTPLMWAVNSSNLPLVDYLIRRGANVEARSHKGTTCEDFIVSIAPEEVSQPSMYHYAPRAAPAAGPSSPRSRDRQLIADAIFDRLQIAAAYSEADQSIDNFSVAPSPSGRGTPSTPSRSHNRAVSIDSTPAATPPKARGHSRTLTHQSPMMFATTSSTSRRLIGKNERHQIQEANLRTREVAEGRGRALLDMSVLLDVDFSSLVGEPPREDHDHSSSSWAIKRRSSKQKRRNPHQPNSAAQRRRNDLGLLPGCGALEVGADPLSVGFDFEQILPDQMMVFGDGDIDPLLDMIVSHAKPVRAPWIARAEPANAVFLCLRYAASLGDEDLLINMLYATLETVEDLSRAREGDVVSQAFWLFNMMLLLYYTRRDVTLSQLPKMREEAHLFIQDLVNEIVVAIIRDVERRISKVLEVALLEHEAIPGFEDVRFEGEWNLIKTLKGSVRASTGGGGANSLRHKGSARRPLSQIFSQFKEGSEENEARAGPMMMSPMTGSSSMRGESYAMSGRPPPQPGAALGSSTDSKLSAAEQLSHPTPRTVTSILTAALHVLQLYEINPAVIVQIFSQVFYWLGSELFNRVLTSKKYLCRSRAMQLKLNVSTLEDWARSNALPLGIVTTHLAPVNQLISWLSCHSTLRDFPALIATLQGLHALTPMQMRRAVRDYRYEVGEPRMSEECRQYLDQLVGDWQRSVEVQREAEEEGRARRELERMRREILREDAKAALREAGNGEEESVERHHRSGTTTERGVNPDSRSPTPPPKDNLGADTSGSTVHMSSSPHIMGRTSSLGLDLGSTASPHDLNGARHMAGPQPPSKDGLPSPADSESSIALRDRERDEEASRAQSLVDSLFLPGRSIADFVPSRTTLGSSATTTAPIRELFKSSAMLPFALPSSTEALIVSPGDAFGFGRGHFAGTGTPSLRHVRGNAGTLAVGAQGTPGGSGPGSMTSTRDFLQVPGTPGSSISATRRASIVASSPTSGSAAQPEDIDDALSESSAGAPSATSTSSATSSTLFATGRGFAAGGYWQPVPLLRDETFEALGVMMRKEAEKQWIALARKRRAALASLREEGLALPEQRRGSGMSARSPSGQIDRRVSGSRRRVSEQSETGARSASAITGDDSVVINNNRTSLDASAESSPHPQHAGSPLLLDVPHYTTRPTALQAQHGQLRRQPSFTGSSGSLGSESDDESYGEVRPPLSAPRQEQEGERPRSTSPRKQLLALGGALARKAADRLGGPPPTPGSGDPDSVGEAGRRLRKAASRLFEQPLTPADEEQRHRDALLAQAKRKASGFSSRAGPLNLPAASASGQRGWVGEID</sequence>
<dbReference type="PROSITE" id="PS50088">
    <property type="entry name" value="ANK_REPEAT"/>
    <property type="match status" value="2"/>
</dbReference>
<dbReference type="InterPro" id="IPR036770">
    <property type="entry name" value="Ankyrin_rpt-contain_sf"/>
</dbReference>
<feature type="compositionally biased region" description="Low complexity" evidence="2">
    <location>
        <begin position="623"/>
        <end position="636"/>
    </location>
</feature>
<proteinExistence type="predicted"/>
<evidence type="ECO:0000256" key="2">
    <source>
        <dbReference type="SAM" id="MobiDB-lite"/>
    </source>
</evidence>
<dbReference type="InterPro" id="IPR052072">
    <property type="entry name" value="Vascular_dev_regulator"/>
</dbReference>
<evidence type="ECO:0000256" key="1">
    <source>
        <dbReference type="PROSITE-ProRule" id="PRU00023"/>
    </source>
</evidence>
<dbReference type="CDD" id="cd15473">
    <property type="entry name" value="Myo5p-like_CBD_DIL_ANK"/>
    <property type="match status" value="1"/>
</dbReference>
<dbReference type="GeneID" id="37027364"/>
<feature type="region of interest" description="Disordered" evidence="2">
    <location>
        <begin position="239"/>
        <end position="288"/>
    </location>
</feature>
<feature type="compositionally biased region" description="Low complexity" evidence="2">
    <location>
        <begin position="244"/>
        <end position="257"/>
    </location>
</feature>
<dbReference type="InterPro" id="IPR002110">
    <property type="entry name" value="Ankyrin_rpt"/>
</dbReference>
<evidence type="ECO:0000259" key="3">
    <source>
        <dbReference type="PROSITE" id="PS51126"/>
    </source>
</evidence>
<dbReference type="SMART" id="SM00248">
    <property type="entry name" value="ANK"/>
    <property type="match status" value="2"/>
</dbReference>
<feature type="compositionally biased region" description="Polar residues" evidence="2">
    <location>
        <begin position="1096"/>
        <end position="1118"/>
    </location>
</feature>
<dbReference type="GO" id="GO:0051020">
    <property type="term" value="F:GTPase binding"/>
    <property type="evidence" value="ECO:0007669"/>
    <property type="project" value="TreeGrafter"/>
</dbReference>
<dbReference type="SUPFAM" id="SSF48403">
    <property type="entry name" value="Ankyrin repeat"/>
    <property type="match status" value="1"/>
</dbReference>
<name>A0A316UWT1_9BASI</name>
<dbReference type="PANTHER" id="PTHR16027:SF6">
    <property type="entry name" value="DILUTE DOMAIN-CONTAINING PROTEIN"/>
    <property type="match status" value="1"/>
</dbReference>
<feature type="compositionally biased region" description="Polar residues" evidence="2">
    <location>
        <begin position="1259"/>
        <end position="1276"/>
    </location>
</feature>
<feature type="repeat" description="ANK" evidence="1">
    <location>
        <begin position="109"/>
        <end position="137"/>
    </location>
</feature>
<dbReference type="Proteomes" id="UP000245884">
    <property type="component" value="Unassembled WGS sequence"/>
</dbReference>
<protein>
    <recommendedName>
        <fullName evidence="3">Dilute domain-containing protein</fullName>
    </recommendedName>
</protein>